<dbReference type="InterPro" id="IPR016181">
    <property type="entry name" value="Acyl_CoA_acyltransferase"/>
</dbReference>
<dbReference type="InterPro" id="IPR000182">
    <property type="entry name" value="GNAT_dom"/>
</dbReference>
<dbReference type="Proteomes" id="UP000469011">
    <property type="component" value="Unassembled WGS sequence"/>
</dbReference>
<evidence type="ECO:0000313" key="2">
    <source>
        <dbReference type="EMBL" id="NDW06133.1"/>
    </source>
</evidence>
<dbReference type="SUPFAM" id="SSF55729">
    <property type="entry name" value="Acyl-CoA N-acyltransferases (Nat)"/>
    <property type="match status" value="1"/>
</dbReference>
<dbReference type="CDD" id="cd04301">
    <property type="entry name" value="NAT_SF"/>
    <property type="match status" value="1"/>
</dbReference>
<evidence type="ECO:0000313" key="3">
    <source>
        <dbReference type="Proteomes" id="UP000469011"/>
    </source>
</evidence>
<keyword evidence="3" id="KW-1185">Reference proteome</keyword>
<name>A0A6N9T432_9HYPH</name>
<comment type="caution">
    <text evidence="2">The sequence shown here is derived from an EMBL/GenBank/DDBJ whole genome shotgun (WGS) entry which is preliminary data.</text>
</comment>
<dbReference type="RefSeq" id="WP_163464663.1">
    <property type="nucleotide sequence ID" value="NZ_JAAAMG010000014.1"/>
</dbReference>
<feature type="domain" description="N-acetyltransferase" evidence="1">
    <location>
        <begin position="5"/>
        <end position="157"/>
    </location>
</feature>
<keyword evidence="2" id="KW-0808">Transferase</keyword>
<protein>
    <submittedName>
        <fullName evidence="2">GNAT family N-acetyltransferase</fullName>
    </submittedName>
</protein>
<organism evidence="2 3">
    <name type="scientific">Jiella pacifica</name>
    <dbReference type="NCBI Taxonomy" id="2696469"/>
    <lineage>
        <taxon>Bacteria</taxon>
        <taxon>Pseudomonadati</taxon>
        <taxon>Pseudomonadota</taxon>
        <taxon>Alphaproteobacteria</taxon>
        <taxon>Hyphomicrobiales</taxon>
        <taxon>Aurantimonadaceae</taxon>
        <taxon>Jiella</taxon>
    </lineage>
</organism>
<gene>
    <name evidence="2" type="ORF">GTK09_17060</name>
</gene>
<sequence>MVGKPLIRPEEPGDEEAIRALTEAAFADAPHSDQTEGAIVDALRAAKALTLSLVAVDVEGSILGHVAFSPVSIESDEAGWYGLGPVSVWPQSQRRGVGTALVVEGLRRLERLGAKGCVLFGDPAFYTRFGFASDPALTYRGLPVQYVQRLVMAPPAPSGEITYHPAFEAAA</sequence>
<dbReference type="PROSITE" id="PS51186">
    <property type="entry name" value="GNAT"/>
    <property type="match status" value="1"/>
</dbReference>
<dbReference type="Pfam" id="PF13527">
    <property type="entry name" value="Acetyltransf_9"/>
    <property type="match status" value="1"/>
</dbReference>
<dbReference type="GO" id="GO:0016747">
    <property type="term" value="F:acyltransferase activity, transferring groups other than amino-acyl groups"/>
    <property type="evidence" value="ECO:0007669"/>
    <property type="project" value="InterPro"/>
</dbReference>
<evidence type="ECO:0000259" key="1">
    <source>
        <dbReference type="PROSITE" id="PS51186"/>
    </source>
</evidence>
<accession>A0A6N9T432</accession>
<dbReference type="Gene3D" id="3.40.630.30">
    <property type="match status" value="1"/>
</dbReference>
<dbReference type="EMBL" id="JAAAMG010000014">
    <property type="protein sequence ID" value="NDW06133.1"/>
    <property type="molecule type" value="Genomic_DNA"/>
</dbReference>
<dbReference type="AlphaFoldDB" id="A0A6N9T432"/>
<reference evidence="2 3" key="1">
    <citation type="submission" date="2020-01" db="EMBL/GenBank/DDBJ databases">
        <title>Jiella pacifica sp. nov.</title>
        <authorList>
            <person name="Xue Z."/>
            <person name="Zhu S."/>
            <person name="Chen J."/>
            <person name="Yang J."/>
        </authorList>
    </citation>
    <scope>NUCLEOTIDE SEQUENCE [LARGE SCALE GENOMIC DNA]</scope>
    <source>
        <strain evidence="2 3">40Bstr34</strain>
    </source>
</reference>
<proteinExistence type="predicted"/>